<dbReference type="Proteomes" id="UP000566819">
    <property type="component" value="Unassembled WGS sequence"/>
</dbReference>
<evidence type="ECO:0000313" key="2">
    <source>
        <dbReference type="EMBL" id="KAF4636653.1"/>
    </source>
</evidence>
<gene>
    <name evidence="2" type="ORF">G7Y89_g1432</name>
</gene>
<accession>A0A8H4RW34</accession>
<dbReference type="EMBL" id="JAAMPI010000055">
    <property type="protein sequence ID" value="KAF4636653.1"/>
    <property type="molecule type" value="Genomic_DNA"/>
</dbReference>
<reference evidence="2 3" key="1">
    <citation type="submission" date="2020-03" db="EMBL/GenBank/DDBJ databases">
        <title>Draft Genome Sequence of Cudoniella acicularis.</title>
        <authorList>
            <person name="Buettner E."/>
            <person name="Kellner H."/>
        </authorList>
    </citation>
    <scope>NUCLEOTIDE SEQUENCE [LARGE SCALE GENOMIC DNA]</scope>
    <source>
        <strain evidence="2 3">DSM 108380</strain>
    </source>
</reference>
<dbReference type="PANTHER" id="PTHR40788:SF2">
    <property type="entry name" value="CLR5 DOMAIN-CONTAINING PROTEIN"/>
    <property type="match status" value="1"/>
</dbReference>
<dbReference type="PANTHER" id="PTHR40788">
    <property type="entry name" value="CLR5 DOMAIN-CONTAINING PROTEIN-RELATED"/>
    <property type="match status" value="1"/>
</dbReference>
<sequence length="825" mass="95249">MSDALSLPTQILANGLPYTYVRPPCECDICAKSFRDSMKQSPPSGWSYSLELSESQARSIAARHLKNIYEDLGYLRQQWSACGKTIVSRWKKKSRDKRAVCLKAADGNLFEQQWFAPLFTSKQLKGSKQGDAREYRKLILLDYVNVDGLKGDLARLLGLLQNRTRYGPETWALHDSKKLDWCWNAGLADIDGSRLCMIMHGPRYGELVEWEERAAHAREMIGFPRARLVLEAQENLYKFLRRVIEQLVEGIKQEISPQNTFQDGQLEFKRSGRIDLWSTYINQPYSRPPVFSIETIHSKALARFNMISDHIWLLQTDPGYLRRVIRVAAEGYPPDHPIEDTHKYTASEIHYDIWTYWSWAFIVEACQNVKEMQHKFSDNIYPGQPLPPKYEQVLQELELLLESQMRTRSNPLPMLLSFRPGFRQYFNFDYSNPDQVAVTGMVDVPNLLKKDPLFYILHILPEDPTSKEPGNYDIITKWSFLEDQLANTTHSDASRLDEKLYDRYNDYAAVHELFLSVHFHLPMPPLLETLNSYKRAAIRELGRPTVFRDQIEKITEEEYMLPHDYDASNALLRFTRVFDSHLTKSQHDGQMRLEQFDATRAAMSNFWAVMRRKRQSIFKQKKFWTFEDITSDLKVISADMEPEYKTLIATERKKIVDRIDRLSGRPQVSGEASQTEWGSTPSGLDTAKPALKPKTRPEPSGAVPDIESLSVEATEPSQAASIPVKAPTLRILSMMFSTAAEGAAKLVNWDDFVLAMQDVGFLARQTTGSEVVFQPEENERGWSGRINFHKPHPVAKIDRVMLRAMGKRMERWYGWQEGMFSLKQK</sequence>
<feature type="compositionally biased region" description="Polar residues" evidence="1">
    <location>
        <begin position="670"/>
        <end position="683"/>
    </location>
</feature>
<name>A0A8H4RW34_9HELO</name>
<dbReference type="AlphaFoldDB" id="A0A8H4RW34"/>
<comment type="caution">
    <text evidence="2">The sequence shown here is derived from an EMBL/GenBank/DDBJ whole genome shotgun (WGS) entry which is preliminary data.</text>
</comment>
<keyword evidence="3" id="KW-1185">Reference proteome</keyword>
<feature type="region of interest" description="Disordered" evidence="1">
    <location>
        <begin position="664"/>
        <end position="706"/>
    </location>
</feature>
<proteinExistence type="predicted"/>
<evidence type="ECO:0000256" key="1">
    <source>
        <dbReference type="SAM" id="MobiDB-lite"/>
    </source>
</evidence>
<evidence type="ECO:0000313" key="3">
    <source>
        <dbReference type="Proteomes" id="UP000566819"/>
    </source>
</evidence>
<protein>
    <submittedName>
        <fullName evidence="2">Uncharacterized protein</fullName>
    </submittedName>
</protein>
<organism evidence="2 3">
    <name type="scientific">Cudoniella acicularis</name>
    <dbReference type="NCBI Taxonomy" id="354080"/>
    <lineage>
        <taxon>Eukaryota</taxon>
        <taxon>Fungi</taxon>
        <taxon>Dikarya</taxon>
        <taxon>Ascomycota</taxon>
        <taxon>Pezizomycotina</taxon>
        <taxon>Leotiomycetes</taxon>
        <taxon>Helotiales</taxon>
        <taxon>Tricladiaceae</taxon>
        <taxon>Cudoniella</taxon>
    </lineage>
</organism>
<dbReference type="OrthoDB" id="2922289at2759"/>